<dbReference type="PROSITE" id="PS51318">
    <property type="entry name" value="TAT"/>
    <property type="match status" value="1"/>
</dbReference>
<reference evidence="6" key="1">
    <citation type="submission" date="2016-10" db="EMBL/GenBank/DDBJ databases">
        <authorList>
            <person name="Varghese N."/>
            <person name="Submissions S."/>
        </authorList>
    </citation>
    <scope>NUCLEOTIDE SEQUENCE [LARGE SCALE GENOMIC DNA]</scope>
    <source>
        <strain evidence="6">DSM 22427</strain>
    </source>
</reference>
<evidence type="ECO:0000313" key="5">
    <source>
        <dbReference type="EMBL" id="SFS53363.1"/>
    </source>
</evidence>
<evidence type="ECO:0000256" key="2">
    <source>
        <dbReference type="ARBA" id="ARBA00022729"/>
    </source>
</evidence>
<dbReference type="Pfam" id="PF01522">
    <property type="entry name" value="Polysacc_deac_1"/>
    <property type="match status" value="1"/>
</dbReference>
<evidence type="ECO:0000259" key="4">
    <source>
        <dbReference type="Pfam" id="PF01522"/>
    </source>
</evidence>
<sequence length="350" mass="38832">MDSESKRRQFLGALAAGTVSLTAGCTDALNEIRSSETESDDGSPGDGSSDGNRDVPNIDGGAVVFVYDDGPMSDYELAFPVHQEFDIPASTGIVTEWMDREDFNGGNWMGESELTELADAGWEIMAHTTGHNALGEFELVEDVDPGDTRIYPEKRNHGFHQIYDLEITDGENSVRRTITASSTDETGPYIEFEEEIGESFAAGETVERYPEDLMNQFLGDCKEQLESMDFSVDTLLAPYDIVDEWALEFATDHYDGIANVNPGSMLNPKDEFDPFDTNRNFFIEYTTTENTKAQLANVERQEAIAIIGAHTFKETVTESKLRDVLEWVDDSDLEPVTFRDAIRATADGSE</sequence>
<dbReference type="InterPro" id="IPR006311">
    <property type="entry name" value="TAT_signal"/>
</dbReference>
<dbReference type="Gene3D" id="3.20.20.370">
    <property type="entry name" value="Glycoside hydrolase/deacetylase"/>
    <property type="match status" value="1"/>
</dbReference>
<dbReference type="AlphaFoldDB" id="A0A1I6QLS6"/>
<gene>
    <name evidence="5" type="ORF">SAMN04488556_1359</name>
</gene>
<organism evidence="5 6">
    <name type="scientific">Halostagnicola kamekurae</name>
    <dbReference type="NCBI Taxonomy" id="619731"/>
    <lineage>
        <taxon>Archaea</taxon>
        <taxon>Methanobacteriati</taxon>
        <taxon>Methanobacteriota</taxon>
        <taxon>Stenosarchaea group</taxon>
        <taxon>Halobacteria</taxon>
        <taxon>Halobacteriales</taxon>
        <taxon>Natrialbaceae</taxon>
        <taxon>Halostagnicola</taxon>
    </lineage>
</organism>
<dbReference type="EMBL" id="FOZS01000001">
    <property type="protein sequence ID" value="SFS53363.1"/>
    <property type="molecule type" value="Genomic_DNA"/>
</dbReference>
<dbReference type="GO" id="GO:0005975">
    <property type="term" value="P:carbohydrate metabolic process"/>
    <property type="evidence" value="ECO:0007669"/>
    <property type="project" value="InterPro"/>
</dbReference>
<protein>
    <submittedName>
        <fullName evidence="5">Polysaccharide deacetylase</fullName>
    </submittedName>
</protein>
<keyword evidence="6" id="KW-1185">Reference proteome</keyword>
<accession>A0A1I6QLS6</accession>
<dbReference type="PANTHER" id="PTHR34216">
    <property type="match status" value="1"/>
</dbReference>
<evidence type="ECO:0000256" key="1">
    <source>
        <dbReference type="ARBA" id="ARBA00004613"/>
    </source>
</evidence>
<name>A0A1I6QLS6_9EURY</name>
<dbReference type="InterPro" id="IPR011330">
    <property type="entry name" value="Glyco_hydro/deAcase_b/a-brl"/>
</dbReference>
<dbReference type="InterPro" id="IPR051398">
    <property type="entry name" value="Polysacch_Deacetylase"/>
</dbReference>
<dbReference type="SUPFAM" id="SSF88713">
    <property type="entry name" value="Glycoside hydrolase/deacetylase"/>
    <property type="match status" value="1"/>
</dbReference>
<keyword evidence="2" id="KW-0732">Signal</keyword>
<dbReference type="PROSITE" id="PS51257">
    <property type="entry name" value="PROKAR_LIPOPROTEIN"/>
    <property type="match status" value="1"/>
</dbReference>
<dbReference type="PANTHER" id="PTHR34216:SF3">
    <property type="entry name" value="POLY-BETA-1,6-N-ACETYL-D-GLUCOSAMINE N-DEACETYLASE"/>
    <property type="match status" value="1"/>
</dbReference>
<dbReference type="GO" id="GO:0016810">
    <property type="term" value="F:hydrolase activity, acting on carbon-nitrogen (but not peptide) bonds"/>
    <property type="evidence" value="ECO:0007669"/>
    <property type="project" value="InterPro"/>
</dbReference>
<proteinExistence type="predicted"/>
<dbReference type="Proteomes" id="UP000199199">
    <property type="component" value="Unassembled WGS sequence"/>
</dbReference>
<comment type="subcellular location">
    <subcellularLocation>
        <location evidence="1">Secreted</location>
    </subcellularLocation>
</comment>
<evidence type="ECO:0000256" key="3">
    <source>
        <dbReference type="SAM" id="MobiDB-lite"/>
    </source>
</evidence>
<dbReference type="InterPro" id="IPR002509">
    <property type="entry name" value="NODB_dom"/>
</dbReference>
<dbReference type="RefSeq" id="WP_092902888.1">
    <property type="nucleotide sequence ID" value="NZ_FOZS01000001.1"/>
</dbReference>
<feature type="region of interest" description="Disordered" evidence="3">
    <location>
        <begin position="30"/>
        <end position="57"/>
    </location>
</feature>
<feature type="domain" description="NodB homology" evidence="4">
    <location>
        <begin position="61"/>
        <end position="135"/>
    </location>
</feature>
<dbReference type="GO" id="GO:0005576">
    <property type="term" value="C:extracellular region"/>
    <property type="evidence" value="ECO:0007669"/>
    <property type="project" value="UniProtKB-SubCell"/>
</dbReference>
<dbReference type="OrthoDB" id="186535at2157"/>
<evidence type="ECO:0000313" key="6">
    <source>
        <dbReference type="Proteomes" id="UP000199199"/>
    </source>
</evidence>